<dbReference type="STRING" id="29172.A0A0D8X6Z2"/>
<dbReference type="InterPro" id="IPR005828">
    <property type="entry name" value="MFS_sugar_transport-like"/>
</dbReference>
<feature type="transmembrane region" description="Helical" evidence="5">
    <location>
        <begin position="268"/>
        <end position="292"/>
    </location>
</feature>
<gene>
    <name evidence="6" type="ORF">DICVIV_13786</name>
</gene>
<dbReference type="GO" id="GO:0016020">
    <property type="term" value="C:membrane"/>
    <property type="evidence" value="ECO:0007669"/>
    <property type="project" value="UniProtKB-SubCell"/>
</dbReference>
<dbReference type="SUPFAM" id="SSF103473">
    <property type="entry name" value="MFS general substrate transporter"/>
    <property type="match status" value="1"/>
</dbReference>
<evidence type="ECO:0000256" key="2">
    <source>
        <dbReference type="ARBA" id="ARBA00022692"/>
    </source>
</evidence>
<dbReference type="AlphaFoldDB" id="A0A0D8X6Z2"/>
<evidence type="ECO:0000256" key="1">
    <source>
        <dbReference type="ARBA" id="ARBA00004370"/>
    </source>
</evidence>
<evidence type="ECO:0000313" key="7">
    <source>
        <dbReference type="Proteomes" id="UP000053766"/>
    </source>
</evidence>
<sequence>MPTLGQPFDLTVLSASMYAVVTGKFRMQDKRSLSGIQCFIEKVISSISRITQAKKESQVLSSTFDDRKRIRTNKADKDWFGGTMMHMNGHVCKSAEMDFVSKEINFKNLEKPTESEMSVISFMKQRFKCGKFLRPLLLASFVQSFVHLDDWLWISYSTHIFGKYGMSMETAQRASLFMSIPQAFISIGLLVCFESFSRRSLLLIPTIFSIFVGMFGIITINCIKGSLGTSIGALLAILASFDLCAAAVSGESACAIVPELFLPNDKILGTAIVGVCQNLFGGILTTILLTAVNEAGTTLVLIPLIIMNILYVIINYIYLPETRQKTSYEVAEQFSKEIPGKALVEMIQRIPMQTWKEISSKPTLFHIFALIAQLGGIILVLRGGFHLYWVATTYL</sequence>
<reference evidence="7" key="2">
    <citation type="journal article" date="2016" name="Sci. Rep.">
        <title>Dictyocaulus viviparus genome, variome and transcriptome elucidate lungworm biology and support future intervention.</title>
        <authorList>
            <person name="McNulty S.N."/>
            <person name="Strube C."/>
            <person name="Rosa B.A."/>
            <person name="Martin J.C."/>
            <person name="Tyagi R."/>
            <person name="Choi Y.J."/>
            <person name="Wang Q."/>
            <person name="Hallsworth Pepin K."/>
            <person name="Zhang X."/>
            <person name="Ozersky P."/>
            <person name="Wilson R.K."/>
            <person name="Sternberg P.W."/>
            <person name="Gasser R.B."/>
            <person name="Mitreva M."/>
        </authorList>
    </citation>
    <scope>NUCLEOTIDE SEQUENCE [LARGE SCALE GENOMIC DNA]</scope>
    <source>
        <strain evidence="7">HannoverDv2000</strain>
    </source>
</reference>
<dbReference type="Gene3D" id="1.20.1250.20">
    <property type="entry name" value="MFS general substrate transporter like domains"/>
    <property type="match status" value="1"/>
</dbReference>
<protein>
    <recommendedName>
        <fullName evidence="8">Major facilitator superfamily (MFS) profile domain-containing protein</fullName>
    </recommendedName>
</protein>
<keyword evidence="7" id="KW-1185">Reference proteome</keyword>
<evidence type="ECO:0000313" key="6">
    <source>
        <dbReference type="EMBL" id="KJH40273.1"/>
    </source>
</evidence>
<comment type="subcellular location">
    <subcellularLocation>
        <location evidence="1">Membrane</location>
    </subcellularLocation>
</comment>
<dbReference type="OrthoDB" id="4540492at2759"/>
<feature type="transmembrane region" description="Helical" evidence="5">
    <location>
        <begin position="226"/>
        <end position="248"/>
    </location>
</feature>
<feature type="transmembrane region" description="Helical" evidence="5">
    <location>
        <begin position="364"/>
        <end position="389"/>
    </location>
</feature>
<keyword evidence="4 5" id="KW-0472">Membrane</keyword>
<evidence type="ECO:0000256" key="4">
    <source>
        <dbReference type="ARBA" id="ARBA00023136"/>
    </source>
</evidence>
<evidence type="ECO:0000256" key="3">
    <source>
        <dbReference type="ARBA" id="ARBA00022989"/>
    </source>
</evidence>
<dbReference type="GO" id="GO:0015149">
    <property type="term" value="F:hexose transmembrane transporter activity"/>
    <property type="evidence" value="ECO:0007669"/>
    <property type="project" value="TreeGrafter"/>
</dbReference>
<organism evidence="6 7">
    <name type="scientific">Dictyocaulus viviparus</name>
    <name type="common">Bovine lungworm</name>
    <dbReference type="NCBI Taxonomy" id="29172"/>
    <lineage>
        <taxon>Eukaryota</taxon>
        <taxon>Metazoa</taxon>
        <taxon>Ecdysozoa</taxon>
        <taxon>Nematoda</taxon>
        <taxon>Chromadorea</taxon>
        <taxon>Rhabditida</taxon>
        <taxon>Rhabditina</taxon>
        <taxon>Rhabditomorpha</taxon>
        <taxon>Strongyloidea</taxon>
        <taxon>Metastrongylidae</taxon>
        <taxon>Dictyocaulus</taxon>
    </lineage>
</organism>
<name>A0A0D8X6Z2_DICVI</name>
<dbReference type="PANTHER" id="PTHR23503">
    <property type="entry name" value="SOLUTE CARRIER FAMILY 2"/>
    <property type="match status" value="1"/>
</dbReference>
<keyword evidence="2 5" id="KW-0812">Transmembrane</keyword>
<dbReference type="PANTHER" id="PTHR23503:SF115">
    <property type="entry name" value="MAJOR FACILITATOR SUPERFAMILY (MFS) PROFILE DOMAIN-CONTAINING PROTEIN"/>
    <property type="match status" value="1"/>
</dbReference>
<feature type="transmembrane region" description="Helical" evidence="5">
    <location>
        <begin position="298"/>
        <end position="319"/>
    </location>
</feature>
<feature type="transmembrane region" description="Helical" evidence="5">
    <location>
        <begin position="200"/>
        <end position="220"/>
    </location>
</feature>
<feature type="transmembrane region" description="Helical" evidence="5">
    <location>
        <begin position="132"/>
        <end position="154"/>
    </location>
</feature>
<evidence type="ECO:0008006" key="8">
    <source>
        <dbReference type="Google" id="ProtNLM"/>
    </source>
</evidence>
<dbReference type="Pfam" id="PF00083">
    <property type="entry name" value="Sugar_tr"/>
    <property type="match status" value="1"/>
</dbReference>
<dbReference type="Proteomes" id="UP000053766">
    <property type="component" value="Unassembled WGS sequence"/>
</dbReference>
<reference evidence="6 7" key="1">
    <citation type="submission" date="2013-11" db="EMBL/GenBank/DDBJ databases">
        <title>Draft genome of the bovine lungworm Dictyocaulus viviparus.</title>
        <authorList>
            <person name="Mitreva M."/>
        </authorList>
    </citation>
    <scope>NUCLEOTIDE SEQUENCE [LARGE SCALE GENOMIC DNA]</scope>
    <source>
        <strain evidence="6 7">HannoverDv2000</strain>
    </source>
</reference>
<keyword evidence="3 5" id="KW-1133">Transmembrane helix</keyword>
<accession>A0A0D8X6Z2</accession>
<dbReference type="InterPro" id="IPR045263">
    <property type="entry name" value="GLUT"/>
</dbReference>
<feature type="transmembrane region" description="Helical" evidence="5">
    <location>
        <begin position="174"/>
        <end position="193"/>
    </location>
</feature>
<dbReference type="InterPro" id="IPR036259">
    <property type="entry name" value="MFS_trans_sf"/>
</dbReference>
<evidence type="ECO:0000256" key="5">
    <source>
        <dbReference type="SAM" id="Phobius"/>
    </source>
</evidence>
<dbReference type="EMBL" id="KN717430">
    <property type="protein sequence ID" value="KJH40273.1"/>
    <property type="molecule type" value="Genomic_DNA"/>
</dbReference>
<proteinExistence type="predicted"/>